<dbReference type="InterPro" id="IPR000719">
    <property type="entry name" value="Prot_kinase_dom"/>
</dbReference>
<dbReference type="Pfam" id="PF00069">
    <property type="entry name" value="Pkinase"/>
    <property type="match status" value="1"/>
</dbReference>
<dbReference type="Gene3D" id="3.30.200.20">
    <property type="entry name" value="Phosphorylase Kinase, domain 1"/>
    <property type="match status" value="1"/>
</dbReference>
<dbReference type="SUPFAM" id="SSF57184">
    <property type="entry name" value="Growth factor receptor domain"/>
    <property type="match status" value="6"/>
</dbReference>
<protein>
    <submittedName>
        <fullName evidence="4">Serine/threonine protein kinase</fullName>
    </submittedName>
</protein>
<keyword evidence="1" id="KW-1133">Transmembrane helix</keyword>
<dbReference type="Gene3D" id="2.10.220.10">
    <property type="entry name" value="Hormone Receptor, Insulin-like Growth Factor Receptor 1, Chain A, domain 2"/>
    <property type="match status" value="8"/>
</dbReference>
<sequence length="2095" mass="219319">MVGQQPVLMHLIRLLALVIIAATTSHAQDVAYCQAPHSLMGDAQGILLQATGSLPTGAVLFGQSKVEIFQQDYISFGAAGEFRLGLAFNPNQASQAFYPPGGADFPAGWERHILSSPGDSPLLLAVGPAEARLFSSTGNSPLSFPSQALGRLLATSSPRPNQAILLTLLPNSFFLLVHMFANSSHHKEISPMLPGGVLPGSAMRAARAADPCVFYIWQHKNLLRLTYSYDDNSVDVDRSLLNAVILDLVPTRLSSDTGPDSEDLLLLMEGGHWHVLRDGQLPVNGALGEGMPQPDFAPGQILAPFSHELVDGARTSIAFYRDDGIAGPKFWRLEFAPSGTLIRVRSVLFPTGATDLEALRPMFLRIDDSDAVRLVLANSRAYFDPVDFGCGDPANTLPGDESITCLSSSSSGWTCNTGRVPGIFGKGERLCNACRDGFGAFLNPNGACSTPNCATCDSSTGECLVCLTGYLVVISDQTFCLESCPTGLQPVGNVCQDASIGTRIQSDVSFTQATVSGTAWNPAGQDPVDVLLPTVLLVQAGAVYLPWSQDVRPPRLLGLRSSGLPLLITPMSTVAEENLQSVDAIAPGNWPSMGQSSLRGAIEILQPSSESGYHDAVVVYCSSAGLSFVWLKCLSVPVGPVGTPCKADLSLSSQNERPCDAIAAFADGRTIAVTDSTGTRLFRFSSGGSFSQVPLFGGPGLPVLLPGPSSAGDAQLMVLSDSHGNLTVSPLAMHLANDLRLSSVRMNVFARNKPAGLRPLVLPTPSRAGQSTGDFLASCLEADPNGMGTLWTVSHLPGGWAPRGQTAGLPSRSHTLLALADTPDDYRIEAVPLEGMPLTPGMLVLMVDRFFAMAILHCEPDRANCFFLPARKVTLPEELLLTAAAMFVAVPSPSSGITPPMGVAGQATSLGPSILTASFMVLLKDNVLPFRVDVTVALCPGAGPGIYLPDCLPCHDTCHTCFGSLPSQCIECHLAAPGHLPGVCLASCPAGLHQVPNTRTCDCHQDCDQCEADTSLNRFYCTDCAVGLALDVSDPLADRCLPCHDSCRACRFPDDEAACDGCALGFFEHGGLCLAACPPGTWANGVDRKCSACPDGCTACTGTDACSACSAGWYHDPDASKCHACPMTCDECTSPGVCSLCRPGLVFLSPNPSVGSLCGSTCAPGEYVGPGRCMACDGSCALCTGGPAVCSVCPGQADTCALCERGWLLASPACVDSCPAGSSPQGGLCVTCHPTCDTCYGPGADQCTSCGSNHPLLVDGRCLADCPAGSFSSGHKCIPCHASCEACSGPGPEDIMWQTRILPARYAGLAMHLAQRATARPKASVLAARRAHGWNPGAVWIRARRGSSSARGPARCMPVCTGCEGALVLSPVTGLCAEACAEGEFLPSGQTHCLACHASCRTCIDAGTFCTSCPGNSLWLQKETGICASACPGTGFVEAVFPGATPDRVCLACPDTCEACTTEGMAGACKLGPSGRVECPVPETCTRCALELLLHGGSCVPACPSTGFFADWEASPAECAACHDKCRVCSGPSRADCLDGPGSSRGRLALGLGLGLGLLLLLLLLVVLFFLRRRLGAASKRLPPTDDGLDENATVMNTILELSLPGSIMVNIGSDFARLNEASLGAGAQASVFGARAVGAGISDRLGCPGTVAIKQFKTHRLKPTQGPLFQNEIALMWLLRDMPGVVRLYGYSEQPPAIVMERFDTDLHNLLHSEVPLPPAILCAIVEQWTAGLEAMHAQGIAHRDIKSGNVFVSRNADGSWRAALGDLGASRSLSTDRSSALVVDVPELNAMTARYAAPEVLAAFQRRRPLDTELYLPADIYSAAEYRDPVSLACLPCHSACATCNGPTDHDCWRCADSVLQDGQCLQSCAPKHVATSGRCLPCHPSCAGCFGTRSTECHDCLGGLLTLPAGGPAARCVAFCPVGYSTSTAGCSPCGAHCSSCPGQADTWRAALGDLGASRSLSTDRSSALVVDVPELNAMTARYAAPEVLAAFQRRRPLDTELYLPADIYSAAVLLWECLHRRVPWQGQGFEEITAQVLAGGRPSAAGRGGVGPESHFEDLLQLAWDSNAHARPLAASLRQKATMARLATHGP</sequence>
<dbReference type="SMART" id="SM00220">
    <property type="entry name" value="S_TKc"/>
    <property type="match status" value="1"/>
</dbReference>
<dbReference type="SMART" id="SM00261">
    <property type="entry name" value="FU"/>
    <property type="match status" value="12"/>
</dbReference>
<keyword evidence="1" id="KW-0472">Membrane</keyword>
<gene>
    <name evidence="4" type="ORF">H696_05092</name>
</gene>
<dbReference type="eggNOG" id="KOG3525">
    <property type="taxonomic scope" value="Eukaryota"/>
</dbReference>
<feature type="transmembrane region" description="Helical" evidence="1">
    <location>
        <begin position="1548"/>
        <end position="1571"/>
    </location>
</feature>
<dbReference type="Gene3D" id="1.10.510.10">
    <property type="entry name" value="Transferase(Phosphotransferase) domain 1"/>
    <property type="match status" value="2"/>
</dbReference>
<feature type="chain" id="PRO_5001565953" evidence="2">
    <location>
        <begin position="28"/>
        <end position="2095"/>
    </location>
</feature>
<dbReference type="OrthoDB" id="18487at2759"/>
<dbReference type="InterPro" id="IPR000742">
    <property type="entry name" value="EGF"/>
</dbReference>
<dbReference type="InterPro" id="IPR006212">
    <property type="entry name" value="Furin_repeat"/>
</dbReference>
<dbReference type="SUPFAM" id="SSF56112">
    <property type="entry name" value="Protein kinase-like (PK-like)"/>
    <property type="match status" value="2"/>
</dbReference>
<organism evidence="4">
    <name type="scientific">Fonticula alba</name>
    <name type="common">Slime mold</name>
    <dbReference type="NCBI Taxonomy" id="691883"/>
    <lineage>
        <taxon>Eukaryota</taxon>
        <taxon>Rotosphaerida</taxon>
        <taxon>Fonticulaceae</taxon>
        <taxon>Fonticula</taxon>
    </lineage>
</organism>
<accession>A0A058Z1K2</accession>
<dbReference type="GO" id="GO:0004674">
    <property type="term" value="F:protein serine/threonine kinase activity"/>
    <property type="evidence" value="ECO:0007669"/>
    <property type="project" value="UniProtKB-KW"/>
</dbReference>
<dbReference type="Proteomes" id="UP000030693">
    <property type="component" value="Unassembled WGS sequence"/>
</dbReference>
<name>A0A058Z1K2_FONAL</name>
<reference evidence="4" key="1">
    <citation type="submission" date="2013-04" db="EMBL/GenBank/DDBJ databases">
        <title>The Genome Sequence of Fonticula alba ATCC 38817.</title>
        <authorList>
            <consortium name="The Broad Institute Genomics Platform"/>
            <person name="Russ C."/>
            <person name="Cuomo C."/>
            <person name="Burger G."/>
            <person name="Gray M.W."/>
            <person name="Holland P.W.H."/>
            <person name="King N."/>
            <person name="Lang F.B.F."/>
            <person name="Roger A.J."/>
            <person name="Ruiz-Trillo I."/>
            <person name="Brown M."/>
            <person name="Walker B."/>
            <person name="Young S."/>
            <person name="Zeng Q."/>
            <person name="Gargeya S."/>
            <person name="Fitzgerald M."/>
            <person name="Haas B."/>
            <person name="Abouelleil A."/>
            <person name="Allen A.W."/>
            <person name="Alvarado L."/>
            <person name="Arachchi H.M."/>
            <person name="Berlin A.M."/>
            <person name="Chapman S.B."/>
            <person name="Gainer-Dewar J."/>
            <person name="Goldberg J."/>
            <person name="Griggs A."/>
            <person name="Gujja S."/>
            <person name="Hansen M."/>
            <person name="Howarth C."/>
            <person name="Imamovic A."/>
            <person name="Ireland A."/>
            <person name="Larimer J."/>
            <person name="McCowan C."/>
            <person name="Murphy C."/>
            <person name="Pearson M."/>
            <person name="Poon T.W."/>
            <person name="Priest M."/>
            <person name="Roberts A."/>
            <person name="Saif S."/>
            <person name="Shea T."/>
            <person name="Sisk P."/>
            <person name="Sykes S."/>
            <person name="Wortman J."/>
            <person name="Nusbaum C."/>
            <person name="Birren B."/>
        </authorList>
    </citation>
    <scope>NUCLEOTIDE SEQUENCE [LARGE SCALE GENOMIC DNA]</scope>
    <source>
        <strain evidence="4">ATCC 38817</strain>
    </source>
</reference>
<dbReference type="GeneID" id="20529817"/>
<feature type="domain" description="Protein kinase" evidence="3">
    <location>
        <begin position="1618"/>
        <end position="2087"/>
    </location>
</feature>
<evidence type="ECO:0000256" key="1">
    <source>
        <dbReference type="SAM" id="Phobius"/>
    </source>
</evidence>
<dbReference type="PANTHER" id="PTHR15332">
    <property type="entry name" value="PROPROTEIN CONVERTASE SUBTILISIN_KEXIN TYPE 5-LIKE"/>
    <property type="match status" value="1"/>
</dbReference>
<keyword evidence="1" id="KW-0812">Transmembrane</keyword>
<keyword evidence="4" id="KW-0723">Serine/threonine-protein kinase</keyword>
<dbReference type="CDD" id="cd00064">
    <property type="entry name" value="FU"/>
    <property type="match status" value="5"/>
</dbReference>
<keyword evidence="4" id="KW-0808">Transferase</keyword>
<evidence type="ECO:0000313" key="4">
    <source>
        <dbReference type="EMBL" id="KCV68164.1"/>
    </source>
</evidence>
<evidence type="ECO:0000313" key="5">
    <source>
        <dbReference type="Proteomes" id="UP000030693"/>
    </source>
</evidence>
<dbReference type="EMBL" id="KB932209">
    <property type="protein sequence ID" value="KCV68164.1"/>
    <property type="molecule type" value="Genomic_DNA"/>
</dbReference>
<dbReference type="InterPro" id="IPR008271">
    <property type="entry name" value="Ser/Thr_kinase_AS"/>
</dbReference>
<dbReference type="GO" id="GO:0005524">
    <property type="term" value="F:ATP binding"/>
    <property type="evidence" value="ECO:0007669"/>
    <property type="project" value="InterPro"/>
</dbReference>
<dbReference type="RefSeq" id="XP_009497218.1">
    <property type="nucleotide sequence ID" value="XM_009498943.1"/>
</dbReference>
<keyword evidence="2" id="KW-0732">Signal</keyword>
<keyword evidence="5" id="KW-1185">Reference proteome</keyword>
<dbReference type="InterPro" id="IPR009030">
    <property type="entry name" value="Growth_fac_rcpt_cys_sf"/>
</dbReference>
<keyword evidence="4" id="KW-0418">Kinase</keyword>
<evidence type="ECO:0000259" key="3">
    <source>
        <dbReference type="PROSITE" id="PS50011"/>
    </source>
</evidence>
<dbReference type="PROSITE" id="PS50011">
    <property type="entry name" value="PROTEIN_KINASE_DOM"/>
    <property type="match status" value="1"/>
</dbReference>
<dbReference type="InterPro" id="IPR011009">
    <property type="entry name" value="Kinase-like_dom_sf"/>
</dbReference>
<proteinExistence type="predicted"/>
<dbReference type="PANTHER" id="PTHR15332:SF175">
    <property type="entry name" value="PROPROTEIN CONVERTASE SUBTILISIN_KEXIN TYPE 5-LIKE"/>
    <property type="match status" value="1"/>
</dbReference>
<feature type="signal peptide" evidence="2">
    <location>
        <begin position="1"/>
        <end position="27"/>
    </location>
</feature>
<dbReference type="SMART" id="SM00181">
    <property type="entry name" value="EGF"/>
    <property type="match status" value="8"/>
</dbReference>
<dbReference type="PROSITE" id="PS00108">
    <property type="entry name" value="PROTEIN_KINASE_ST"/>
    <property type="match status" value="1"/>
</dbReference>
<evidence type="ECO:0000256" key="2">
    <source>
        <dbReference type="SAM" id="SignalP"/>
    </source>
</evidence>